<dbReference type="Proteomes" id="UP000054223">
    <property type="component" value="Unassembled WGS sequence"/>
</dbReference>
<dbReference type="EMBL" id="LNAL01000007">
    <property type="protein sequence ID" value="KUG07749.1"/>
    <property type="molecule type" value="Genomic_DNA"/>
</dbReference>
<dbReference type="Gene3D" id="3.30.70.100">
    <property type="match status" value="1"/>
</dbReference>
<evidence type="ECO:0000259" key="1">
    <source>
        <dbReference type="PROSITE" id="PS50925"/>
    </source>
</evidence>
<accession>A0A9X0L4L9</accession>
<organism evidence="2 3">
    <name type="scientific">Solirubrum puertoriconensis</name>
    <dbReference type="NCBI Taxonomy" id="1751427"/>
    <lineage>
        <taxon>Bacteria</taxon>
        <taxon>Pseudomonadati</taxon>
        <taxon>Bacteroidota</taxon>
        <taxon>Cytophagia</taxon>
        <taxon>Cytophagales</taxon>
    </lineage>
</organism>
<evidence type="ECO:0000313" key="3">
    <source>
        <dbReference type="Proteomes" id="UP000054223"/>
    </source>
</evidence>
<gene>
    <name evidence="2" type="ORF">ASU33_15650</name>
</gene>
<reference evidence="2 3" key="1">
    <citation type="submission" date="2015-11" db="EMBL/GenBank/DDBJ databases">
        <title>Solirubrum puertoriconensis gen. nov. an environmental bacteria isolated in Puerto Rico.</title>
        <authorList>
            <person name="Cuebas-Irizarry M.F."/>
            <person name="Montalvo-Rodriguez R."/>
        </authorList>
    </citation>
    <scope>NUCLEOTIDE SEQUENCE [LARGE SCALE GENOMIC DNA]</scope>
    <source>
        <strain evidence="2 3">MC1A</strain>
    </source>
</reference>
<dbReference type="InterPro" id="IPR036046">
    <property type="entry name" value="Acylphosphatase-like_dom_sf"/>
</dbReference>
<dbReference type="Pfam" id="PF04940">
    <property type="entry name" value="BLUF"/>
    <property type="match status" value="1"/>
</dbReference>
<dbReference type="RefSeq" id="WP_059071372.1">
    <property type="nucleotide sequence ID" value="NZ_LNAL01000007.1"/>
</dbReference>
<dbReference type="AlphaFoldDB" id="A0A9X0L4L9"/>
<dbReference type="GO" id="GO:0009882">
    <property type="term" value="F:blue light photoreceptor activity"/>
    <property type="evidence" value="ECO:0007669"/>
    <property type="project" value="InterPro"/>
</dbReference>
<comment type="caution">
    <text evidence="2">The sequence shown here is derived from an EMBL/GenBank/DDBJ whole genome shotgun (WGS) entry which is preliminary data.</text>
</comment>
<dbReference type="PROSITE" id="PS50925">
    <property type="entry name" value="BLUF"/>
    <property type="match status" value="1"/>
</dbReference>
<dbReference type="GO" id="GO:0071949">
    <property type="term" value="F:FAD binding"/>
    <property type="evidence" value="ECO:0007669"/>
    <property type="project" value="InterPro"/>
</dbReference>
<dbReference type="OrthoDB" id="1122028at2"/>
<dbReference type="SUPFAM" id="SSF54975">
    <property type="entry name" value="Acylphosphatase/BLUF domain-like"/>
    <property type="match status" value="1"/>
</dbReference>
<feature type="domain" description="BLUF" evidence="1">
    <location>
        <begin position="1"/>
        <end position="92"/>
    </location>
</feature>
<name>A0A9X0L4L9_SOLP1</name>
<proteinExistence type="predicted"/>
<sequence length="154" mass="17035">MNHIIYMSRAVRPLSDQDLHELLEQCRRDNALHNVTGILFYSHGNIAQLIEGEPDIIGPLYEKIARDGRHSNVHKLADKPITERSFPGWSMAFHPLEPQGFHELTDFLLPEAVPESPSTLTIADALILDLVRQAVFNTERSASSAAPTLSSGGA</sequence>
<dbReference type="InterPro" id="IPR007024">
    <property type="entry name" value="BLUF_domain"/>
</dbReference>
<evidence type="ECO:0000313" key="2">
    <source>
        <dbReference type="EMBL" id="KUG07749.1"/>
    </source>
</evidence>
<dbReference type="SMART" id="SM01034">
    <property type="entry name" value="BLUF"/>
    <property type="match status" value="1"/>
</dbReference>
<protein>
    <recommendedName>
        <fullName evidence="1">BLUF domain-containing protein</fullName>
    </recommendedName>
</protein>
<keyword evidence="3" id="KW-1185">Reference proteome</keyword>